<evidence type="ECO:0000313" key="2">
    <source>
        <dbReference type="EMBL" id="GGI15618.1"/>
    </source>
</evidence>
<evidence type="ECO:0000313" key="3">
    <source>
        <dbReference type="Proteomes" id="UP000619536"/>
    </source>
</evidence>
<evidence type="ECO:0000256" key="1">
    <source>
        <dbReference type="SAM" id="Phobius"/>
    </source>
</evidence>
<sequence length="392" mass="43040">MNYRGYYAYAEVSCQKATLLHIRVSRISTNSCLTHSTKHEHDAFRKQYEKNLNNAILMTTIGVRMPLDNDIFPGLHEGYFQVEWDKGKYDGKIQQAGTSKQQVKQGFYVDSTAVRTFDKGVITKLDAAKTFDTTPTGSQVKAGQQFYYTLSENFFGQANMPTSVVIDALPRANTTVDPKTGTDTTGPDYNNAKLKRALDVYMTGPVTGLVISQDPNNGYKTSAQPSTGNFVAWYTTDAAVQTQSMKAVRDDSSITWVSASAIHDWKQVTGIKISFTKLARNAITRVLVPVTTDHAPIDADPDSTEAKTPFISDNIAGHLFSDRTDISEHKATVQLMPTTLSEIIERNTPELPHTGASGLGAQEWMLVGLVVLLFGIGSAIPVLRNHYGISGK</sequence>
<dbReference type="AlphaFoldDB" id="A0A8J3ASZ2"/>
<keyword evidence="1" id="KW-0472">Membrane</keyword>
<dbReference type="EMBL" id="BMDH01000007">
    <property type="protein sequence ID" value="GGI15618.1"/>
    <property type="molecule type" value="Genomic_DNA"/>
</dbReference>
<keyword evidence="1" id="KW-0812">Transmembrane</keyword>
<name>A0A8J3ASZ2_9BIFI</name>
<reference evidence="2" key="2">
    <citation type="submission" date="2020-09" db="EMBL/GenBank/DDBJ databases">
        <authorList>
            <person name="Sun Q."/>
            <person name="Sedlacek I."/>
        </authorList>
    </citation>
    <scope>NUCLEOTIDE SEQUENCE</scope>
    <source>
        <strain evidence="2">CCM 8606</strain>
    </source>
</reference>
<protein>
    <submittedName>
        <fullName evidence="2">Uncharacterized protein</fullName>
    </submittedName>
</protein>
<feature type="transmembrane region" description="Helical" evidence="1">
    <location>
        <begin position="364"/>
        <end position="383"/>
    </location>
</feature>
<dbReference type="Proteomes" id="UP000619536">
    <property type="component" value="Unassembled WGS sequence"/>
</dbReference>
<keyword evidence="3" id="KW-1185">Reference proteome</keyword>
<gene>
    <name evidence="2" type="ORF">GCM10007377_16790</name>
</gene>
<proteinExistence type="predicted"/>
<dbReference type="RefSeq" id="WP_188355832.1">
    <property type="nucleotide sequence ID" value="NZ_BMDH01000007.1"/>
</dbReference>
<keyword evidence="1" id="KW-1133">Transmembrane helix</keyword>
<comment type="caution">
    <text evidence="2">The sequence shown here is derived from an EMBL/GenBank/DDBJ whole genome shotgun (WGS) entry which is preliminary data.</text>
</comment>
<organism evidence="2 3">
    <name type="scientific">Galliscardovia ingluviei</name>
    <dbReference type="NCBI Taxonomy" id="1769422"/>
    <lineage>
        <taxon>Bacteria</taxon>
        <taxon>Bacillati</taxon>
        <taxon>Actinomycetota</taxon>
        <taxon>Actinomycetes</taxon>
        <taxon>Bifidobacteriales</taxon>
        <taxon>Bifidobacteriaceae</taxon>
        <taxon>Galliscardovia</taxon>
    </lineage>
</organism>
<reference evidence="2" key="1">
    <citation type="journal article" date="2014" name="Int. J. Syst. Evol. Microbiol.">
        <title>Complete genome sequence of Corynebacterium casei LMG S-19264T (=DSM 44701T), isolated from a smear-ripened cheese.</title>
        <authorList>
            <consortium name="US DOE Joint Genome Institute (JGI-PGF)"/>
            <person name="Walter F."/>
            <person name="Albersmeier A."/>
            <person name="Kalinowski J."/>
            <person name="Ruckert C."/>
        </authorList>
    </citation>
    <scope>NUCLEOTIDE SEQUENCE</scope>
    <source>
        <strain evidence="2">CCM 8606</strain>
    </source>
</reference>
<accession>A0A8J3ASZ2</accession>